<keyword evidence="4" id="KW-1003">Cell membrane</keyword>
<dbReference type="Gene3D" id="3.30.1150.10">
    <property type="match status" value="1"/>
</dbReference>
<dbReference type="SUPFAM" id="SSF74653">
    <property type="entry name" value="TolA/TonB C-terminal domain"/>
    <property type="match status" value="1"/>
</dbReference>
<dbReference type="PANTHER" id="PTHR33446">
    <property type="entry name" value="PROTEIN TONB-RELATED"/>
    <property type="match status" value="1"/>
</dbReference>
<organism evidence="13 14">
    <name type="scientific">Candidatus Brocadia sapporoensis</name>
    <dbReference type="NCBI Taxonomy" id="392547"/>
    <lineage>
        <taxon>Bacteria</taxon>
        <taxon>Pseudomonadati</taxon>
        <taxon>Planctomycetota</taxon>
        <taxon>Candidatus Brocadiia</taxon>
        <taxon>Candidatus Brocadiales</taxon>
        <taxon>Candidatus Brocadiaceae</taxon>
        <taxon>Candidatus Brocadia</taxon>
    </lineage>
</organism>
<sequence>MRYEKLWLWLILSLAIHAAVFGVFIYVHSAYRDSMVLMEQGASCVEVELVGFIRSAEGLSSERKLAVTEKRVAYESSTLPGNEDVLEKTVFQKENREDLRTEELTTLDKVQDNSNEANASNTGNAMNNSPVIDIKQEKRLSHKRNDFTKGNTEGKKDHHHETNPPVHSSPGAYGSKLVKGSPSAKVAGIGKPEYPKECISKGHEGKVEVEILILSDGSNGGMTIVKSSGCKHMDASALVFLRKCTLVPKMIMGVPVDSKKKIAFRFKITEAANEKEDRQLR</sequence>
<dbReference type="GO" id="GO:0015031">
    <property type="term" value="P:protein transport"/>
    <property type="evidence" value="ECO:0007669"/>
    <property type="project" value="UniProtKB-KW"/>
</dbReference>
<keyword evidence="9 11" id="KW-0472">Membrane</keyword>
<dbReference type="InterPro" id="IPR051045">
    <property type="entry name" value="TonB-dependent_transducer"/>
</dbReference>
<evidence type="ECO:0000256" key="11">
    <source>
        <dbReference type="SAM" id="Phobius"/>
    </source>
</evidence>
<reference evidence="13 14" key="1">
    <citation type="journal article" date="2016" name="Genome Announc.">
        <title>Draft Genome Sequence of the Anaerobic Ammonium-Oxidizing Bacterium 'Candidatus Brocadia sp. 40'.</title>
        <authorList>
            <person name="Ali M."/>
            <person name="Haroon M.F."/>
            <person name="Narita Y."/>
            <person name="Zhang L."/>
            <person name="Rangel Shaw D."/>
            <person name="Okabe S."/>
            <person name="Saikaly P.E."/>
        </authorList>
    </citation>
    <scope>NUCLEOTIDE SEQUENCE [LARGE SCALE GENOMIC DNA]</scope>
    <source>
        <strain evidence="13 14">40</strain>
    </source>
</reference>
<feature type="region of interest" description="Disordered" evidence="10">
    <location>
        <begin position="97"/>
        <end position="186"/>
    </location>
</feature>
<comment type="subcellular location">
    <subcellularLocation>
        <location evidence="1">Cell inner membrane</location>
        <topology evidence="1">Single-pass membrane protein</topology>
        <orientation evidence="1">Periplasmic side</orientation>
    </subcellularLocation>
</comment>
<dbReference type="Proteomes" id="UP000242219">
    <property type="component" value="Unassembled WGS sequence"/>
</dbReference>
<name>A0A1V6M137_9BACT</name>
<feature type="domain" description="TonB C-terminal" evidence="12">
    <location>
        <begin position="179"/>
        <end position="275"/>
    </location>
</feature>
<evidence type="ECO:0000256" key="1">
    <source>
        <dbReference type="ARBA" id="ARBA00004383"/>
    </source>
</evidence>
<accession>A0A1V6M137</accession>
<dbReference type="InterPro" id="IPR006260">
    <property type="entry name" value="TonB/TolA_C"/>
</dbReference>
<feature type="compositionally biased region" description="Polar residues" evidence="10">
    <location>
        <begin position="112"/>
        <end position="130"/>
    </location>
</feature>
<comment type="similarity">
    <text evidence="2">Belongs to the TonB family.</text>
</comment>
<gene>
    <name evidence="13" type="ORF">BIY37_05130</name>
</gene>
<dbReference type="GO" id="GO:0098797">
    <property type="term" value="C:plasma membrane protein complex"/>
    <property type="evidence" value="ECO:0007669"/>
    <property type="project" value="TreeGrafter"/>
</dbReference>
<evidence type="ECO:0000256" key="3">
    <source>
        <dbReference type="ARBA" id="ARBA00022448"/>
    </source>
</evidence>
<dbReference type="NCBIfam" id="TIGR01352">
    <property type="entry name" value="tonB_Cterm"/>
    <property type="match status" value="1"/>
</dbReference>
<keyword evidence="5" id="KW-0997">Cell inner membrane</keyword>
<dbReference type="GO" id="GO:0031992">
    <property type="term" value="F:energy transducer activity"/>
    <property type="evidence" value="ECO:0007669"/>
    <property type="project" value="TreeGrafter"/>
</dbReference>
<evidence type="ECO:0000256" key="8">
    <source>
        <dbReference type="ARBA" id="ARBA00022989"/>
    </source>
</evidence>
<evidence type="ECO:0000256" key="9">
    <source>
        <dbReference type="ARBA" id="ARBA00023136"/>
    </source>
</evidence>
<feature type="transmembrane region" description="Helical" evidence="11">
    <location>
        <begin position="6"/>
        <end position="27"/>
    </location>
</feature>
<dbReference type="AlphaFoldDB" id="A0A1V6M137"/>
<dbReference type="RefSeq" id="WP_070066753.1">
    <property type="nucleotide sequence ID" value="NZ_MJUW02000059.1"/>
</dbReference>
<keyword evidence="14" id="KW-1185">Reference proteome</keyword>
<dbReference type="PROSITE" id="PS52015">
    <property type="entry name" value="TONB_CTD"/>
    <property type="match status" value="1"/>
</dbReference>
<dbReference type="GO" id="GO:0055085">
    <property type="term" value="P:transmembrane transport"/>
    <property type="evidence" value="ECO:0007669"/>
    <property type="project" value="InterPro"/>
</dbReference>
<evidence type="ECO:0000313" key="14">
    <source>
        <dbReference type="Proteomes" id="UP000242219"/>
    </source>
</evidence>
<protein>
    <recommendedName>
        <fullName evidence="12">TonB C-terminal domain-containing protein</fullName>
    </recommendedName>
</protein>
<evidence type="ECO:0000256" key="4">
    <source>
        <dbReference type="ARBA" id="ARBA00022475"/>
    </source>
</evidence>
<dbReference type="EMBL" id="MJUW02000059">
    <property type="protein sequence ID" value="OQD46077.1"/>
    <property type="molecule type" value="Genomic_DNA"/>
</dbReference>
<feature type="compositionally biased region" description="Basic and acidic residues" evidence="10">
    <location>
        <begin position="134"/>
        <end position="162"/>
    </location>
</feature>
<dbReference type="InterPro" id="IPR037682">
    <property type="entry name" value="TonB_C"/>
</dbReference>
<evidence type="ECO:0000256" key="2">
    <source>
        <dbReference type="ARBA" id="ARBA00006555"/>
    </source>
</evidence>
<keyword evidence="7" id="KW-0653">Protein transport</keyword>
<proteinExistence type="inferred from homology"/>
<comment type="caution">
    <text evidence="13">The sequence shown here is derived from an EMBL/GenBank/DDBJ whole genome shotgun (WGS) entry which is preliminary data.</text>
</comment>
<dbReference type="PANTHER" id="PTHR33446:SF2">
    <property type="entry name" value="PROTEIN TONB"/>
    <property type="match status" value="1"/>
</dbReference>
<keyword evidence="6 11" id="KW-0812">Transmembrane</keyword>
<dbReference type="Pfam" id="PF03544">
    <property type="entry name" value="TonB_C"/>
    <property type="match status" value="1"/>
</dbReference>
<evidence type="ECO:0000256" key="5">
    <source>
        <dbReference type="ARBA" id="ARBA00022519"/>
    </source>
</evidence>
<evidence type="ECO:0000313" key="13">
    <source>
        <dbReference type="EMBL" id="OQD46077.1"/>
    </source>
</evidence>
<keyword evidence="8 11" id="KW-1133">Transmembrane helix</keyword>
<evidence type="ECO:0000259" key="12">
    <source>
        <dbReference type="PROSITE" id="PS52015"/>
    </source>
</evidence>
<evidence type="ECO:0000256" key="7">
    <source>
        <dbReference type="ARBA" id="ARBA00022927"/>
    </source>
</evidence>
<keyword evidence="3" id="KW-0813">Transport</keyword>
<evidence type="ECO:0000256" key="6">
    <source>
        <dbReference type="ARBA" id="ARBA00022692"/>
    </source>
</evidence>
<evidence type="ECO:0000256" key="10">
    <source>
        <dbReference type="SAM" id="MobiDB-lite"/>
    </source>
</evidence>